<keyword evidence="5" id="KW-0496">Mitochondrion</keyword>
<proteinExistence type="predicted"/>
<feature type="domain" description="Mitochondrial outer membrane transport complex Sam37/metaxin N-terminal" evidence="8">
    <location>
        <begin position="58"/>
        <end position="173"/>
    </location>
</feature>
<dbReference type="InterPro" id="IPR019564">
    <property type="entry name" value="Sam37/metaxin_N"/>
</dbReference>
<evidence type="ECO:0000256" key="3">
    <source>
        <dbReference type="ARBA" id="ARBA00022787"/>
    </source>
</evidence>
<keyword evidence="6" id="KW-0472">Membrane</keyword>
<dbReference type="GO" id="GO:0006626">
    <property type="term" value="P:protein targeting to mitochondrion"/>
    <property type="evidence" value="ECO:0007669"/>
    <property type="project" value="TreeGrafter"/>
</dbReference>
<evidence type="ECO:0000256" key="2">
    <source>
        <dbReference type="ARBA" id="ARBA00022448"/>
    </source>
</evidence>
<keyword evidence="11" id="KW-1185">Reference proteome</keyword>
<feature type="region of interest" description="Disordered" evidence="7">
    <location>
        <begin position="331"/>
        <end position="352"/>
    </location>
</feature>
<comment type="subcellular location">
    <subcellularLocation>
        <location evidence="1">Mitochondrion outer membrane</location>
    </subcellularLocation>
</comment>
<gene>
    <name evidence="10" type="ORF">Poli38472_002683</name>
</gene>
<comment type="caution">
    <text evidence="10">The sequence shown here is derived from an EMBL/GenBank/DDBJ whole genome shotgun (WGS) entry which is preliminary data.</text>
</comment>
<dbReference type="InterPro" id="IPR033468">
    <property type="entry name" value="Metaxin_GST"/>
</dbReference>
<feature type="compositionally biased region" description="Acidic residues" evidence="7">
    <location>
        <begin position="388"/>
        <end position="406"/>
    </location>
</feature>
<evidence type="ECO:0000259" key="8">
    <source>
        <dbReference type="Pfam" id="PF10568"/>
    </source>
</evidence>
<name>A0A8K1CHY5_PYTOL</name>
<evidence type="ECO:0008006" key="12">
    <source>
        <dbReference type="Google" id="ProtNLM"/>
    </source>
</evidence>
<evidence type="ECO:0000256" key="7">
    <source>
        <dbReference type="SAM" id="MobiDB-lite"/>
    </source>
</evidence>
<dbReference type="Pfam" id="PF17171">
    <property type="entry name" value="GST_C_6"/>
    <property type="match status" value="1"/>
</dbReference>
<evidence type="ECO:0000256" key="6">
    <source>
        <dbReference type="ARBA" id="ARBA00023136"/>
    </source>
</evidence>
<accession>A0A8K1CHY5</accession>
<evidence type="ECO:0000313" key="10">
    <source>
        <dbReference type="EMBL" id="TMW63742.1"/>
    </source>
</evidence>
<protein>
    <recommendedName>
        <fullName evidence="12">Metaxin</fullName>
    </recommendedName>
</protein>
<keyword evidence="4" id="KW-0653">Protein transport</keyword>
<feature type="region of interest" description="Disordered" evidence="7">
    <location>
        <begin position="386"/>
        <end position="406"/>
    </location>
</feature>
<keyword evidence="2" id="KW-0813">Transport</keyword>
<dbReference type="PANTHER" id="PTHR12289:SF41">
    <property type="entry name" value="FAILED AXON CONNECTIONS-RELATED"/>
    <property type="match status" value="1"/>
</dbReference>
<dbReference type="InterPro" id="IPR050931">
    <property type="entry name" value="Mito_Protein_Transport_Metaxin"/>
</dbReference>
<feature type="compositionally biased region" description="Basic and acidic residues" evidence="7">
    <location>
        <begin position="331"/>
        <end position="341"/>
    </location>
</feature>
<reference evidence="10" key="1">
    <citation type="submission" date="2019-03" db="EMBL/GenBank/DDBJ databases">
        <title>Long read genome sequence of the mycoparasitic Pythium oligandrum ATCC 38472 isolated from sugarbeet rhizosphere.</title>
        <authorList>
            <person name="Gaulin E."/>
        </authorList>
    </citation>
    <scope>NUCLEOTIDE SEQUENCE</scope>
    <source>
        <strain evidence="10">ATCC 38472_TT</strain>
    </source>
</reference>
<dbReference type="Proteomes" id="UP000794436">
    <property type="component" value="Unassembled WGS sequence"/>
</dbReference>
<evidence type="ECO:0000256" key="4">
    <source>
        <dbReference type="ARBA" id="ARBA00022927"/>
    </source>
</evidence>
<sequence length="406" mass="46760">MADDSMFPNDRFSSVLPETEKLHADLQRTVDSHSFTPKTSKEFGSKLVLHQFFPAWDVQAYVRMAELTLHVHNSKYPLYEATGELPQLSDGNFLVPKEEILQHLQTFHHDLDEYLSDVEKSESFAFRAMIHEKLFRVMLYCRWVDPVTYKEITRPQLKKHVPFPLNHFLPKKMHLEFIKTLQASGLHTKEQAYVIARDCYTALNAKLSSSSGEYFFGERVSALDAAVFGHVVDALSDPQLCKAVYQYAPLLVTHAERIRDKYFSLESEGRRPRSLSVEHLQASYSQNQDNYFAQADPSFMKQVSPSLQVTFLEPYRSLNWSRRELVQEIAKKKKEQGQHDGGDEDSVWPGLPRGQTFDKSTRNVIFGAAAAVVLYALANLPIQIRFSDDDDDEDELDDDEYYEDDD</sequence>
<evidence type="ECO:0000256" key="1">
    <source>
        <dbReference type="ARBA" id="ARBA00004294"/>
    </source>
</evidence>
<dbReference type="PANTHER" id="PTHR12289">
    <property type="entry name" value="METAXIN RELATED"/>
    <property type="match status" value="1"/>
</dbReference>
<evidence type="ECO:0000256" key="5">
    <source>
        <dbReference type="ARBA" id="ARBA00023128"/>
    </source>
</evidence>
<keyword evidence="3" id="KW-1000">Mitochondrion outer membrane</keyword>
<dbReference type="Pfam" id="PF10568">
    <property type="entry name" value="Tom37"/>
    <property type="match status" value="1"/>
</dbReference>
<evidence type="ECO:0000313" key="11">
    <source>
        <dbReference type="Proteomes" id="UP000794436"/>
    </source>
</evidence>
<dbReference type="GO" id="GO:0001401">
    <property type="term" value="C:SAM complex"/>
    <property type="evidence" value="ECO:0007669"/>
    <property type="project" value="InterPro"/>
</dbReference>
<dbReference type="EMBL" id="SPLM01000072">
    <property type="protein sequence ID" value="TMW63742.1"/>
    <property type="molecule type" value="Genomic_DNA"/>
</dbReference>
<dbReference type="OrthoDB" id="5835136at2759"/>
<dbReference type="GO" id="GO:0015031">
    <property type="term" value="P:protein transport"/>
    <property type="evidence" value="ECO:0007669"/>
    <property type="project" value="UniProtKB-KW"/>
</dbReference>
<feature type="domain" description="Metaxin glutathione S-transferase" evidence="9">
    <location>
        <begin position="196"/>
        <end position="258"/>
    </location>
</feature>
<dbReference type="AlphaFoldDB" id="A0A8K1CHY5"/>
<evidence type="ECO:0000259" key="9">
    <source>
        <dbReference type="Pfam" id="PF17171"/>
    </source>
</evidence>
<organism evidence="10 11">
    <name type="scientific">Pythium oligandrum</name>
    <name type="common">Mycoparasitic fungus</name>
    <dbReference type="NCBI Taxonomy" id="41045"/>
    <lineage>
        <taxon>Eukaryota</taxon>
        <taxon>Sar</taxon>
        <taxon>Stramenopiles</taxon>
        <taxon>Oomycota</taxon>
        <taxon>Peronosporomycetes</taxon>
        <taxon>Pythiales</taxon>
        <taxon>Pythiaceae</taxon>
        <taxon>Pythium</taxon>
    </lineage>
</organism>